<evidence type="ECO:0000313" key="2">
    <source>
        <dbReference type="EMBL" id="KAK7850739.1"/>
    </source>
</evidence>
<evidence type="ECO:0000256" key="1">
    <source>
        <dbReference type="SAM" id="SignalP"/>
    </source>
</evidence>
<reference evidence="2 3" key="1">
    <citation type="journal article" date="2018" name="Sci. Data">
        <title>The draft genome sequence of cork oak.</title>
        <authorList>
            <person name="Ramos A.M."/>
            <person name="Usie A."/>
            <person name="Barbosa P."/>
            <person name="Barros P.M."/>
            <person name="Capote T."/>
            <person name="Chaves I."/>
            <person name="Simoes F."/>
            <person name="Abreu I."/>
            <person name="Carrasquinho I."/>
            <person name="Faro C."/>
            <person name="Guimaraes J.B."/>
            <person name="Mendonca D."/>
            <person name="Nobrega F."/>
            <person name="Rodrigues L."/>
            <person name="Saibo N.J.M."/>
            <person name="Varela M.C."/>
            <person name="Egas C."/>
            <person name="Matos J."/>
            <person name="Miguel C.M."/>
            <person name="Oliveira M.M."/>
            <person name="Ricardo C.P."/>
            <person name="Goncalves S."/>
        </authorList>
    </citation>
    <scope>NUCLEOTIDE SEQUENCE [LARGE SCALE GENOMIC DNA]</scope>
    <source>
        <strain evidence="3">cv. HL8</strain>
    </source>
</reference>
<feature type="chain" id="PRO_5043732271" evidence="1">
    <location>
        <begin position="18"/>
        <end position="271"/>
    </location>
</feature>
<dbReference type="Proteomes" id="UP000237347">
    <property type="component" value="Unassembled WGS sequence"/>
</dbReference>
<name>A0AAW0LIK7_QUESU</name>
<proteinExistence type="predicted"/>
<feature type="signal peptide" evidence="1">
    <location>
        <begin position="1"/>
        <end position="17"/>
    </location>
</feature>
<comment type="caution">
    <text evidence="2">The sequence shown here is derived from an EMBL/GenBank/DDBJ whole genome shotgun (WGS) entry which is preliminary data.</text>
</comment>
<accession>A0AAW0LIK7</accession>
<gene>
    <name evidence="2" type="ORF">CFP56_043851</name>
</gene>
<sequence length="271" mass="30153">MVFSALEFLVFSALGYGINPVVRPEVAVMVLNGLTQNISSTKFQLGKNAQEAQSVGPQATNTTSLKRILQKTRLRSEKDCCRVDLSISVSVAVVDDSQTDEEPCLVLKFVILDYRLCSSSFNFVSVSAGKPSNITRSAALLVAFGAIKRGSLGPGSGRHDCEIILELYDECMSKPHETATSCDGYLPQKEECRNFKRDPHLQPISERIKKWEESEQRRATAAGFASMDEYHRHKQSKDPRMCQIAYENYKECISKGYGGCDGCRLDCPQFK</sequence>
<keyword evidence="1" id="KW-0732">Signal</keyword>
<dbReference type="AlphaFoldDB" id="A0AAW0LIK7"/>
<keyword evidence="3" id="KW-1185">Reference proteome</keyword>
<protein>
    <submittedName>
        <fullName evidence="2">Uncharacterized protein</fullName>
    </submittedName>
</protein>
<evidence type="ECO:0000313" key="3">
    <source>
        <dbReference type="Proteomes" id="UP000237347"/>
    </source>
</evidence>
<organism evidence="2 3">
    <name type="scientific">Quercus suber</name>
    <name type="common">Cork oak</name>
    <dbReference type="NCBI Taxonomy" id="58331"/>
    <lineage>
        <taxon>Eukaryota</taxon>
        <taxon>Viridiplantae</taxon>
        <taxon>Streptophyta</taxon>
        <taxon>Embryophyta</taxon>
        <taxon>Tracheophyta</taxon>
        <taxon>Spermatophyta</taxon>
        <taxon>Magnoliopsida</taxon>
        <taxon>eudicotyledons</taxon>
        <taxon>Gunneridae</taxon>
        <taxon>Pentapetalae</taxon>
        <taxon>rosids</taxon>
        <taxon>fabids</taxon>
        <taxon>Fagales</taxon>
        <taxon>Fagaceae</taxon>
        <taxon>Quercus</taxon>
    </lineage>
</organism>
<dbReference type="EMBL" id="PKMF04000096">
    <property type="protein sequence ID" value="KAK7850739.1"/>
    <property type="molecule type" value="Genomic_DNA"/>
</dbReference>